<dbReference type="AlphaFoldDB" id="A0A226DVD9"/>
<evidence type="ECO:0000313" key="5">
    <source>
        <dbReference type="EMBL" id="OXA49030.1"/>
    </source>
</evidence>
<dbReference type="InterPro" id="IPR001360">
    <property type="entry name" value="Glyco_hydro_1"/>
</dbReference>
<dbReference type="EMBL" id="LNIX01000011">
    <property type="protein sequence ID" value="OXA49030.1"/>
    <property type="molecule type" value="Genomic_DNA"/>
</dbReference>
<keyword evidence="6" id="KW-1185">Reference proteome</keyword>
<sequence length="471" mass="54196">MNSLTESGKFENLIVLNIPNYTNYESKDFLKCPHVLQILGSYDFWGLNHYSTYLVEPTKVTTSILHGDFIGLFLGAKISFDPTWPKSAIPHTPSVPWGFRKMLNWINQGYGSPEIYIMENGYPDSPNTGLEDVARVKFHRDYINEMLKAVKIDGVQVTMYTAWGLLDCFEWTHAPGHKNINQAVNCIRNVIKSHARVYRLYDRVFRPYQGGKVGMSLFSYWLEPKDPKNPAHQKVAEYWMQIMWGIFAFPIVFGDYNEETKQLLGKFKKFKLTSSPIEFTLEESVEIKGSYDFWGLNHYSTFLVEPSKVITSIVHGDLTGLVLGIKISTDPNWPESAKYDLTIVPWGFRKMLNWIREGYGSPEIYITENGYPDSPQTGLEDVARVKFHRDYINQMLKAVKIDGVRVTMYTAWGLLDCFEWYFGYTVNFGVVYVNHSDPERPRTPKLSSSCLQQIFAENGFPQTSFPLLKIG</sequence>
<dbReference type="PANTHER" id="PTHR10353">
    <property type="entry name" value="GLYCOSYL HYDROLASE"/>
    <property type="match status" value="1"/>
</dbReference>
<keyword evidence="3" id="KW-0326">Glycosidase</keyword>
<comment type="caution">
    <text evidence="5">The sequence shown here is derived from an EMBL/GenBank/DDBJ whole genome shotgun (WGS) entry which is preliminary data.</text>
</comment>
<dbReference type="GO" id="GO:0005975">
    <property type="term" value="P:carbohydrate metabolic process"/>
    <property type="evidence" value="ECO:0007669"/>
    <property type="project" value="InterPro"/>
</dbReference>
<dbReference type="OrthoDB" id="65569at2759"/>
<dbReference type="Proteomes" id="UP000198287">
    <property type="component" value="Unassembled WGS sequence"/>
</dbReference>
<protein>
    <submittedName>
        <fullName evidence="5">Lactase-phlorizin hydrolase</fullName>
    </submittedName>
</protein>
<accession>A0A226DVD9</accession>
<dbReference type="Pfam" id="PF00232">
    <property type="entry name" value="Glyco_hydro_1"/>
    <property type="match status" value="1"/>
</dbReference>
<dbReference type="PRINTS" id="PR00131">
    <property type="entry name" value="GLHYDRLASE1"/>
</dbReference>
<keyword evidence="2 5" id="KW-0378">Hydrolase</keyword>
<proteinExistence type="inferred from homology"/>
<organism evidence="5 6">
    <name type="scientific">Folsomia candida</name>
    <name type="common">Springtail</name>
    <dbReference type="NCBI Taxonomy" id="158441"/>
    <lineage>
        <taxon>Eukaryota</taxon>
        <taxon>Metazoa</taxon>
        <taxon>Ecdysozoa</taxon>
        <taxon>Arthropoda</taxon>
        <taxon>Hexapoda</taxon>
        <taxon>Collembola</taxon>
        <taxon>Entomobryomorpha</taxon>
        <taxon>Isotomoidea</taxon>
        <taxon>Isotomidae</taxon>
        <taxon>Proisotominae</taxon>
        <taxon>Folsomia</taxon>
    </lineage>
</organism>
<dbReference type="GO" id="GO:0008422">
    <property type="term" value="F:beta-glucosidase activity"/>
    <property type="evidence" value="ECO:0007669"/>
    <property type="project" value="TreeGrafter"/>
</dbReference>
<evidence type="ECO:0000313" key="6">
    <source>
        <dbReference type="Proteomes" id="UP000198287"/>
    </source>
</evidence>
<dbReference type="PANTHER" id="PTHR10353:SF36">
    <property type="entry name" value="LP05116P"/>
    <property type="match status" value="1"/>
</dbReference>
<reference evidence="5 6" key="1">
    <citation type="submission" date="2015-12" db="EMBL/GenBank/DDBJ databases">
        <title>The genome of Folsomia candida.</title>
        <authorList>
            <person name="Faddeeva A."/>
            <person name="Derks M.F."/>
            <person name="Anvar Y."/>
            <person name="Smit S."/>
            <person name="Van Straalen N."/>
            <person name="Roelofs D."/>
        </authorList>
    </citation>
    <scope>NUCLEOTIDE SEQUENCE [LARGE SCALE GENOMIC DNA]</scope>
    <source>
        <strain evidence="5 6">VU population</strain>
        <tissue evidence="5">Whole body</tissue>
    </source>
</reference>
<dbReference type="Gene3D" id="3.20.20.80">
    <property type="entry name" value="Glycosidases"/>
    <property type="match status" value="2"/>
</dbReference>
<evidence type="ECO:0000256" key="4">
    <source>
        <dbReference type="RuleBase" id="RU003690"/>
    </source>
</evidence>
<name>A0A226DVD9_FOLCA</name>
<gene>
    <name evidence="5" type="ORF">Fcan01_16769</name>
</gene>
<evidence type="ECO:0000256" key="2">
    <source>
        <dbReference type="ARBA" id="ARBA00022801"/>
    </source>
</evidence>
<evidence type="ECO:0000256" key="1">
    <source>
        <dbReference type="ARBA" id="ARBA00010838"/>
    </source>
</evidence>
<evidence type="ECO:0000256" key="3">
    <source>
        <dbReference type="ARBA" id="ARBA00023295"/>
    </source>
</evidence>
<dbReference type="InterPro" id="IPR017853">
    <property type="entry name" value="GH"/>
</dbReference>
<dbReference type="STRING" id="158441.A0A226DVD9"/>
<comment type="similarity">
    <text evidence="1 4">Belongs to the glycosyl hydrolase 1 family.</text>
</comment>
<dbReference type="SUPFAM" id="SSF51445">
    <property type="entry name" value="(Trans)glycosidases"/>
    <property type="match status" value="2"/>
</dbReference>